<dbReference type="Pfam" id="PF13175">
    <property type="entry name" value="AAA_15"/>
    <property type="match status" value="1"/>
</dbReference>
<gene>
    <name evidence="3" type="ORF">CRM76_19175</name>
</gene>
<feature type="domain" description="Endonuclease GajA/Old nuclease/RecF-like AAA" evidence="1">
    <location>
        <begin position="1"/>
        <end position="399"/>
    </location>
</feature>
<dbReference type="PANTHER" id="PTHR43581">
    <property type="entry name" value="ATP/GTP PHOSPHATASE"/>
    <property type="match status" value="1"/>
</dbReference>
<dbReference type="Proteomes" id="UP000219788">
    <property type="component" value="Unassembled WGS sequence"/>
</dbReference>
<evidence type="ECO:0000313" key="4">
    <source>
        <dbReference type="Proteomes" id="UP000219788"/>
    </source>
</evidence>
<evidence type="ECO:0000313" key="3">
    <source>
        <dbReference type="EMBL" id="PEH73894.1"/>
    </source>
</evidence>
<dbReference type="RefSeq" id="WP_098143460.1">
    <property type="nucleotide sequence ID" value="NZ_PDDV01000013.1"/>
</dbReference>
<evidence type="ECO:0000259" key="2">
    <source>
        <dbReference type="Pfam" id="PF20469"/>
    </source>
</evidence>
<dbReference type="InterPro" id="IPR034139">
    <property type="entry name" value="TOPRIM_OLD"/>
</dbReference>
<reference evidence="4" key="1">
    <citation type="submission" date="2017-09" db="EMBL/GenBank/DDBJ databases">
        <title>FDA dAtabase for Regulatory Grade micrObial Sequences (FDA-ARGOS): Supporting development and validation of Infectious Disease Dx tests.</title>
        <authorList>
            <person name="Goldberg B."/>
            <person name="Campos J."/>
            <person name="Tallon L."/>
            <person name="Sadzewicz L."/>
            <person name="Ott S."/>
            <person name="Zhao X."/>
            <person name="Nagaraj S."/>
            <person name="Vavikolanu K."/>
            <person name="Aluvathingal J."/>
            <person name="Nadendla S."/>
            <person name="Geyer C."/>
            <person name="Sichtig H."/>
        </authorList>
    </citation>
    <scope>NUCLEOTIDE SEQUENCE [LARGE SCALE GENOMIC DNA]</scope>
    <source>
        <strain evidence="4">FDAARGOS_370</strain>
    </source>
</reference>
<proteinExistence type="predicted"/>
<dbReference type="InterPro" id="IPR027417">
    <property type="entry name" value="P-loop_NTPase"/>
</dbReference>
<comment type="caution">
    <text evidence="3">The sequence shown here is derived from an EMBL/GenBank/DDBJ whole genome shotgun (WGS) entry which is preliminary data.</text>
</comment>
<dbReference type="OrthoDB" id="3322489at2"/>
<protein>
    <submittedName>
        <fullName evidence="3">Uncharacterized protein</fullName>
    </submittedName>
</protein>
<dbReference type="Pfam" id="PF20469">
    <property type="entry name" value="OLD-like_TOPRIM"/>
    <property type="match status" value="1"/>
</dbReference>
<evidence type="ECO:0000259" key="1">
    <source>
        <dbReference type="Pfam" id="PF13175"/>
    </source>
</evidence>
<sequence length="604" mass="67769">MKLHSLKIKGFKRIQTAEIIFGDTTFLIGANNVGKSSVLKAVEWLLSDKKKMDIDCFYCESDESRENKIATESIVLEAEFRNVPEEALQWRGFRGRIFEYNAGNSGETGKSLIYRKTYEPGNDVVIELKSFSRKLNTRFETAVRASDLVEAGADAEIITEYFPDQAKRFNAADKEKLKLIDELWDVSDDEEIWDKNPGGIAGVVLSRLPAFLLIPAESASHEIDTKAGALQKTLNELFKDVRGNSENYRRAQESLNALAKELDPADESSEFGVMMGELNSVLSGVFPESKIYATADLSDPDNVLLPSFSVEMSSNIKTCVSNQGTGMIRAAVFGLLRFRQQWLRKKGKDDAATRSLIIGFEEPEIYLHPSAANQMRDLIYELSDGQSQIIATTHSPYLIDLSRKPRQVLNRFHYDNSHTTVYPLSVTDKFLALQDNDKEQIKMLIKLDDHVSRIFFTRKVVVVEGDTEEVIIKEAIRRMPKAMRNKLLASTELVKARGKAAIIGLVKYLSALDVNFFVIHDRDGGTPGAEIFNAPIAAAVGDASKVIMLEECIEDLLGYPAPSGEKPFKAYQEAQRWGDNWNDVPEPLRRILTRAFSPFIDLAE</sequence>
<dbReference type="InterPro" id="IPR051396">
    <property type="entry name" value="Bact_Antivir_Def_Nuclease"/>
</dbReference>
<dbReference type="InterPro" id="IPR041685">
    <property type="entry name" value="AAA_GajA/Old/RecF-like"/>
</dbReference>
<dbReference type="Gene3D" id="3.40.50.300">
    <property type="entry name" value="P-loop containing nucleotide triphosphate hydrolases"/>
    <property type="match status" value="1"/>
</dbReference>
<dbReference type="EMBL" id="PDDV01000013">
    <property type="protein sequence ID" value="PEH73894.1"/>
    <property type="molecule type" value="Genomic_DNA"/>
</dbReference>
<organism evidence="3 4">
    <name type="scientific">Edwardsiella tarda</name>
    <dbReference type="NCBI Taxonomy" id="636"/>
    <lineage>
        <taxon>Bacteria</taxon>
        <taxon>Pseudomonadati</taxon>
        <taxon>Pseudomonadota</taxon>
        <taxon>Gammaproteobacteria</taxon>
        <taxon>Enterobacterales</taxon>
        <taxon>Hafniaceae</taxon>
        <taxon>Edwardsiella</taxon>
    </lineage>
</organism>
<name>A0A2A7U6I1_EDWTA</name>
<dbReference type="AlphaFoldDB" id="A0A2A7U6I1"/>
<accession>A0A2A7U6I1</accession>
<feature type="domain" description="OLD protein-like TOPRIM" evidence="2">
    <location>
        <begin position="455"/>
        <end position="523"/>
    </location>
</feature>
<dbReference type="SUPFAM" id="SSF52540">
    <property type="entry name" value="P-loop containing nucleoside triphosphate hydrolases"/>
    <property type="match status" value="1"/>
</dbReference>
<dbReference type="PANTHER" id="PTHR43581:SF4">
    <property type="entry name" value="ATP_GTP PHOSPHATASE"/>
    <property type="match status" value="1"/>
</dbReference>